<keyword evidence="4" id="KW-1185">Reference proteome</keyword>
<feature type="signal peptide" evidence="2">
    <location>
        <begin position="1"/>
        <end position="23"/>
    </location>
</feature>
<sequence length="254" mass="27405">MRWFVVSTSLIFSLISIQHYASAQYEQSGTDDAGLDLCDDGQGAWVEPGIPSQSSEVPLDTIPLGKIAGPSTEDIGCHARCAEQGVDKRIEAGLKAVDKVLLGMERHTQLEDLEGCMMDAFRMTNLEPLKARIQRKIAARKHRKFTIAIGGTSVTAGHDNKYSEAWPFQLQRFVKCAFAAAGVHVVVRNVAMGGNEVRGPTEPLLGDSSGADETGRRGILGGLPRTPLAATGRGDLDLAPDVEWEKHPMDVKVA</sequence>
<accession>A0AAE0GI38</accession>
<dbReference type="Proteomes" id="UP001190700">
    <property type="component" value="Unassembled WGS sequence"/>
</dbReference>
<name>A0AAE0GI38_9CHLO</name>
<reference evidence="3 4" key="1">
    <citation type="journal article" date="2015" name="Genome Biol. Evol.">
        <title>Comparative Genomics of a Bacterivorous Green Alga Reveals Evolutionary Causalities and Consequences of Phago-Mixotrophic Mode of Nutrition.</title>
        <authorList>
            <person name="Burns J.A."/>
            <person name="Paasch A."/>
            <person name="Narechania A."/>
            <person name="Kim E."/>
        </authorList>
    </citation>
    <scope>NUCLEOTIDE SEQUENCE [LARGE SCALE GENOMIC DNA]</scope>
    <source>
        <strain evidence="3 4">PLY_AMNH</strain>
    </source>
</reference>
<feature type="region of interest" description="Disordered" evidence="1">
    <location>
        <begin position="197"/>
        <end position="235"/>
    </location>
</feature>
<evidence type="ECO:0000313" key="4">
    <source>
        <dbReference type="Proteomes" id="UP001190700"/>
    </source>
</evidence>
<evidence type="ECO:0000256" key="2">
    <source>
        <dbReference type="SAM" id="SignalP"/>
    </source>
</evidence>
<evidence type="ECO:0000256" key="1">
    <source>
        <dbReference type="SAM" id="MobiDB-lite"/>
    </source>
</evidence>
<feature type="non-terminal residue" evidence="3">
    <location>
        <position position="254"/>
    </location>
</feature>
<gene>
    <name evidence="3" type="ORF">CYMTET_13646</name>
</gene>
<dbReference type="AlphaFoldDB" id="A0AAE0GI38"/>
<organism evidence="3 4">
    <name type="scientific">Cymbomonas tetramitiformis</name>
    <dbReference type="NCBI Taxonomy" id="36881"/>
    <lineage>
        <taxon>Eukaryota</taxon>
        <taxon>Viridiplantae</taxon>
        <taxon>Chlorophyta</taxon>
        <taxon>Pyramimonadophyceae</taxon>
        <taxon>Pyramimonadales</taxon>
        <taxon>Pyramimonadaceae</taxon>
        <taxon>Cymbomonas</taxon>
    </lineage>
</organism>
<evidence type="ECO:0000313" key="3">
    <source>
        <dbReference type="EMBL" id="KAK3278413.1"/>
    </source>
</evidence>
<protein>
    <submittedName>
        <fullName evidence="3">Uncharacterized protein</fullName>
    </submittedName>
</protein>
<comment type="caution">
    <text evidence="3">The sequence shown here is derived from an EMBL/GenBank/DDBJ whole genome shotgun (WGS) entry which is preliminary data.</text>
</comment>
<feature type="chain" id="PRO_5041957779" evidence="2">
    <location>
        <begin position="24"/>
        <end position="254"/>
    </location>
</feature>
<keyword evidence="2" id="KW-0732">Signal</keyword>
<proteinExistence type="predicted"/>
<dbReference type="EMBL" id="LGRX02005451">
    <property type="protein sequence ID" value="KAK3278413.1"/>
    <property type="molecule type" value="Genomic_DNA"/>
</dbReference>